<gene>
    <name evidence="3" type="ORF">EUTSA_v10029343mg</name>
</gene>
<evidence type="ECO:0000259" key="2">
    <source>
        <dbReference type="SMART" id="SM00597"/>
    </source>
</evidence>
<dbReference type="InterPro" id="IPR006580">
    <property type="entry name" value="Znf_TTF"/>
</dbReference>
<feature type="domain" description="TTF-type" evidence="2">
    <location>
        <begin position="38"/>
        <end position="136"/>
    </location>
</feature>
<organism evidence="3 4">
    <name type="scientific">Eutrema salsugineum</name>
    <name type="common">Saltwater cress</name>
    <name type="synonym">Sisymbrium salsugineum</name>
    <dbReference type="NCBI Taxonomy" id="72664"/>
    <lineage>
        <taxon>Eukaryota</taxon>
        <taxon>Viridiplantae</taxon>
        <taxon>Streptophyta</taxon>
        <taxon>Embryophyta</taxon>
        <taxon>Tracheophyta</taxon>
        <taxon>Spermatophyta</taxon>
        <taxon>Magnoliopsida</taxon>
        <taxon>eudicotyledons</taxon>
        <taxon>Gunneridae</taxon>
        <taxon>Pentapetalae</taxon>
        <taxon>rosids</taxon>
        <taxon>malvids</taxon>
        <taxon>Brassicales</taxon>
        <taxon>Brassicaceae</taxon>
        <taxon>Eutremeae</taxon>
        <taxon>Eutrema</taxon>
    </lineage>
</organism>
<dbReference type="Pfam" id="PF14291">
    <property type="entry name" value="DUF4371"/>
    <property type="match status" value="1"/>
</dbReference>
<name>V4L501_EUTSA</name>
<dbReference type="Gramene" id="ESQ38729">
    <property type="protein sequence ID" value="ESQ38729"/>
    <property type="gene ID" value="EUTSA_v10029343mg"/>
</dbReference>
<dbReference type="PANTHER" id="PTHR11697:SF230">
    <property type="entry name" value="ZINC FINGER, MYM DOMAIN CONTAINING 1"/>
    <property type="match status" value="1"/>
</dbReference>
<reference evidence="3 4" key="1">
    <citation type="journal article" date="2013" name="Front. Plant Sci.">
        <title>The Reference Genome of the Halophytic Plant Eutrema salsugineum.</title>
        <authorList>
            <person name="Yang R."/>
            <person name="Jarvis D.E."/>
            <person name="Chen H."/>
            <person name="Beilstein M.A."/>
            <person name="Grimwood J."/>
            <person name="Jenkins J."/>
            <person name="Shu S."/>
            <person name="Prochnik S."/>
            <person name="Xin M."/>
            <person name="Ma C."/>
            <person name="Schmutz J."/>
            <person name="Wing R.A."/>
            <person name="Mitchell-Olds T."/>
            <person name="Schumaker K.S."/>
            <person name="Wang X."/>
        </authorList>
    </citation>
    <scope>NUCLEOTIDE SEQUENCE [LARGE SCALE GENOMIC DNA]</scope>
</reference>
<keyword evidence="4" id="KW-1185">Reference proteome</keyword>
<evidence type="ECO:0000313" key="4">
    <source>
        <dbReference type="Proteomes" id="UP000030689"/>
    </source>
</evidence>
<evidence type="ECO:0000313" key="3">
    <source>
        <dbReference type="EMBL" id="ESQ38729.1"/>
    </source>
</evidence>
<dbReference type="OMA" id="ESIYISM"/>
<dbReference type="GO" id="GO:0046983">
    <property type="term" value="F:protein dimerization activity"/>
    <property type="evidence" value="ECO:0007669"/>
    <property type="project" value="InterPro"/>
</dbReference>
<dbReference type="InterPro" id="IPR008906">
    <property type="entry name" value="HATC_C_dom"/>
</dbReference>
<dbReference type="InterPro" id="IPR025398">
    <property type="entry name" value="DUF4371"/>
</dbReference>
<evidence type="ECO:0000256" key="1">
    <source>
        <dbReference type="SAM" id="MobiDB-lite"/>
    </source>
</evidence>
<feature type="region of interest" description="Disordered" evidence="1">
    <location>
        <begin position="1"/>
        <end position="32"/>
    </location>
</feature>
<accession>V4L501</accession>
<dbReference type="Pfam" id="PF05699">
    <property type="entry name" value="Dimer_Tnp_hAT"/>
    <property type="match status" value="1"/>
</dbReference>
<dbReference type="Proteomes" id="UP000030689">
    <property type="component" value="Unassembled WGS sequence"/>
</dbReference>
<dbReference type="EMBL" id="KI517537">
    <property type="protein sequence ID" value="ESQ38729.1"/>
    <property type="molecule type" value="Genomic_DNA"/>
</dbReference>
<dbReference type="InterPro" id="IPR055298">
    <property type="entry name" value="AtLOH3-like"/>
</dbReference>
<dbReference type="AlphaFoldDB" id="V4L501"/>
<sequence length="493" mass="57702">MERIFKRKAPENDSEDLSGDLENLPSDPADRKRILEYHPNQIDKTKYGDWLKYSMKKKDKAFCLFCYLFRDYTENKAGSDAYVTKGFDNWKNTERLRNHVGAIFVSTRIPFRGHDESVDSTNKGDFLEIVKHTTEQNELVSKVVLDNAPKNNQMVSIKIQTEIFYCFVEELIESVIQEVDHDIFCLLVDESADVSDKEQMAVVFRFVDKYRIVKERFIGLVHVKETSSLSLKCAVDSLFAKHRLSTNKLRGEGYDGASNMKVEFNGLTALILRENNSTYYVVIAIAQKHLEVGNFFDMIDVLLNVVGASYKRKDMVREDYRKRIEEKTKKGEIKTWQGLNQELLFQRPVKSTKQQLYKLRNNGWKSFINKVFSFCENYMIELLVMEKEFIISKKPSMKSNKTILHHYKTKKHLSHLLVYQLLKLVLTLHVLTAIVERCFSGMKIVKTVLQKRMSDQFLNDCVVCFVEKELLERVKNEVVMKRFQNMELFKITL</sequence>
<dbReference type="KEGG" id="eus:EUTSA_v10029343mg"/>
<dbReference type="PANTHER" id="PTHR11697">
    <property type="entry name" value="GENERAL TRANSCRIPTION FACTOR 2-RELATED ZINC FINGER PROTEIN"/>
    <property type="match status" value="1"/>
</dbReference>
<dbReference type="SMART" id="SM00597">
    <property type="entry name" value="ZnF_TTF"/>
    <property type="match status" value="1"/>
</dbReference>
<feature type="compositionally biased region" description="Basic and acidic residues" evidence="1">
    <location>
        <begin position="1"/>
        <end position="11"/>
    </location>
</feature>
<protein>
    <recommendedName>
        <fullName evidence="2">TTF-type domain-containing protein</fullName>
    </recommendedName>
</protein>
<dbReference type="eggNOG" id="ENOG502QSU3">
    <property type="taxonomic scope" value="Eukaryota"/>
</dbReference>
<proteinExistence type="predicted"/>